<protein>
    <recommendedName>
        <fullName evidence="3">STAS/SEC14 domain-containing protein</fullName>
    </recommendedName>
</protein>
<keyword evidence="2" id="KW-1185">Reference proteome</keyword>
<comment type="caution">
    <text evidence="1">The sequence shown here is derived from an EMBL/GenBank/DDBJ whole genome shotgun (WGS) entry which is preliminary data.</text>
</comment>
<reference evidence="2" key="1">
    <citation type="submission" date="2018-08" db="EMBL/GenBank/DDBJ databases">
        <authorList>
            <person name="Liu Z.-W."/>
            <person name="Du Z.-J."/>
        </authorList>
    </citation>
    <scope>NUCLEOTIDE SEQUENCE [LARGE SCALE GENOMIC DNA]</scope>
    <source>
        <strain evidence="2">H4X</strain>
    </source>
</reference>
<gene>
    <name evidence="1" type="ORF">DXT99_26585</name>
</gene>
<evidence type="ECO:0000313" key="2">
    <source>
        <dbReference type="Proteomes" id="UP000256708"/>
    </source>
</evidence>
<name>A0A3D8KZ12_9BACT</name>
<accession>A0A3D8KZ12</accession>
<sequence>MNWTNLLPEGIYEYESPCLHVWVDSNLGLMHYEWLAAPSAGQFRAGIDLSAEWVHRMEVGSWIHDSRWLEGVSAGEQRWALGCLAHAVANSRLRLLALVNATGTLSKAAFEEEIKGRTGRAVEIGEFGTYKEAADWIAGIRF</sequence>
<evidence type="ECO:0000313" key="1">
    <source>
        <dbReference type="EMBL" id="RDV10353.1"/>
    </source>
</evidence>
<organism evidence="1 2">
    <name type="scientific">Pontibacter diazotrophicus</name>
    <dbReference type="NCBI Taxonomy" id="1400979"/>
    <lineage>
        <taxon>Bacteria</taxon>
        <taxon>Pseudomonadati</taxon>
        <taxon>Bacteroidota</taxon>
        <taxon>Cytophagia</taxon>
        <taxon>Cytophagales</taxon>
        <taxon>Hymenobacteraceae</taxon>
        <taxon>Pontibacter</taxon>
    </lineage>
</organism>
<dbReference type="OrthoDB" id="851859at2"/>
<dbReference type="AlphaFoldDB" id="A0A3D8KZ12"/>
<dbReference type="EMBL" id="QRGR01000066">
    <property type="protein sequence ID" value="RDV10353.1"/>
    <property type="molecule type" value="Genomic_DNA"/>
</dbReference>
<dbReference type="RefSeq" id="WP_115568626.1">
    <property type="nucleotide sequence ID" value="NZ_QRGR01000066.1"/>
</dbReference>
<evidence type="ECO:0008006" key="3">
    <source>
        <dbReference type="Google" id="ProtNLM"/>
    </source>
</evidence>
<proteinExistence type="predicted"/>
<dbReference type="Proteomes" id="UP000256708">
    <property type="component" value="Unassembled WGS sequence"/>
</dbReference>